<evidence type="ECO:0000256" key="5">
    <source>
        <dbReference type="ARBA" id="ARBA00022737"/>
    </source>
</evidence>
<evidence type="ECO:0000256" key="6">
    <source>
        <dbReference type="ARBA" id="ARBA00022803"/>
    </source>
</evidence>
<dbReference type="SUPFAM" id="SSF48452">
    <property type="entry name" value="TPR-like"/>
    <property type="match status" value="1"/>
</dbReference>
<evidence type="ECO:0000259" key="9">
    <source>
        <dbReference type="PROSITE" id="PS51745"/>
    </source>
</evidence>
<dbReference type="PANTHER" id="PTHR15175:SF0">
    <property type="entry name" value="SH3 DOMAIN-CONTAINING PROTEIN C23A1.17"/>
    <property type="match status" value="1"/>
</dbReference>
<comment type="similarity">
    <text evidence="2">Belongs to the NCF2/NOXA1 family.</text>
</comment>
<evidence type="ECO:0000256" key="7">
    <source>
        <dbReference type="PROSITE-ProRule" id="PRU00339"/>
    </source>
</evidence>
<dbReference type="Pfam" id="PF00564">
    <property type="entry name" value="PB1"/>
    <property type="match status" value="1"/>
</dbReference>
<dbReference type="PROSITE" id="PS51745">
    <property type="entry name" value="PB1"/>
    <property type="match status" value="1"/>
</dbReference>
<keyword evidence="11" id="KW-1185">Reference proteome</keyword>
<dbReference type="InterPro" id="IPR019734">
    <property type="entry name" value="TPR_rpt"/>
</dbReference>
<dbReference type="PANTHER" id="PTHR15175">
    <property type="entry name" value="NEUTROPHIL CYTOSOLIC FACTOR 2, NEUTROPHIL NADPH OXIDASE FACTOR 2"/>
    <property type="match status" value="1"/>
</dbReference>
<feature type="compositionally biased region" description="Low complexity" evidence="8">
    <location>
        <begin position="354"/>
        <end position="371"/>
    </location>
</feature>
<evidence type="ECO:0000256" key="1">
    <source>
        <dbReference type="ARBA" id="ARBA00004496"/>
    </source>
</evidence>
<sequence>MSLKQEIESWVEALNYYDQQNYEKALEIFEANADTSKIYFNIGMIHATLGEHDKAVEAYQKATKLDQFLAVAYFQQGVSNFLLGEFTEAMANFNEALLYLRGNTYIDYDQLGLKFKLFSCEVLFNRGLCYIYDQDIEQGMKDLEYAAKEKQVDDHNVIDDAIKEQAEGYTVFSVGVGVLYRPNEAKVKNVKAKDYLGKPRLVAASDAQNAFTGFAGTEVKKQNMLETAPVDDRTDISFAATKLVRPDLIPRRRSDTGSEEKAAQPALRGERQVFPPTPPPENEFSPAAQKPARSNTVGGPSAGRSLSVRGAAPTRARSHDRDRGGDRIDEGAGGRYSPPPRRPTVRGQPEPRRAYSTRAPSSSSISVASRSRTVREAPRRRDDRMTEYSDEIEGNPYGNEVYDLYDGREAPRRGGPVGGSVRSRGLSRRPTTRDRYGDDDEYASEAYEGSSFDEDEFEMLDTRSARSGSSRRPDVKKIKVKAHHEDDTRVVIISTGTGFDEFVTRLKSKFGFQRKVRCKIRDEDGDGMISLSDQEDLDMAISSSKKAARRDRSDVGKLEVRREKYHSSNKCPTLNGDSFVRPFNLRSSVSVFFSLLFWAFPPPSLPWR</sequence>
<evidence type="ECO:0000256" key="8">
    <source>
        <dbReference type="SAM" id="MobiDB-lite"/>
    </source>
</evidence>
<dbReference type="Pfam" id="PF00515">
    <property type="entry name" value="TPR_1"/>
    <property type="match status" value="1"/>
</dbReference>
<dbReference type="PROSITE" id="PS50005">
    <property type="entry name" value="TPR"/>
    <property type="match status" value="1"/>
</dbReference>
<evidence type="ECO:0000256" key="3">
    <source>
        <dbReference type="ARBA" id="ARBA00022443"/>
    </source>
</evidence>
<dbReference type="InterPro" id="IPR011990">
    <property type="entry name" value="TPR-like_helical_dom_sf"/>
</dbReference>
<feature type="compositionally biased region" description="Basic and acidic residues" evidence="8">
    <location>
        <begin position="317"/>
        <end position="332"/>
    </location>
</feature>
<dbReference type="SMART" id="SM00028">
    <property type="entry name" value="TPR"/>
    <property type="match status" value="3"/>
</dbReference>
<organism evidence="10 11">
    <name type="scientific">Tuber aestivum</name>
    <name type="common">summer truffle</name>
    <dbReference type="NCBI Taxonomy" id="59557"/>
    <lineage>
        <taxon>Eukaryota</taxon>
        <taxon>Fungi</taxon>
        <taxon>Dikarya</taxon>
        <taxon>Ascomycota</taxon>
        <taxon>Pezizomycotina</taxon>
        <taxon>Pezizomycetes</taxon>
        <taxon>Pezizales</taxon>
        <taxon>Tuberaceae</taxon>
        <taxon>Tuber</taxon>
    </lineage>
</organism>
<feature type="non-terminal residue" evidence="10">
    <location>
        <position position="1"/>
    </location>
</feature>
<dbReference type="InterPro" id="IPR053793">
    <property type="entry name" value="PB1-like"/>
</dbReference>
<feature type="compositionally biased region" description="Basic and acidic residues" evidence="8">
    <location>
        <begin position="248"/>
        <end position="262"/>
    </location>
</feature>
<dbReference type="AlphaFoldDB" id="A0A292PVT8"/>
<dbReference type="PROSITE" id="PS50293">
    <property type="entry name" value="TPR_REGION"/>
    <property type="match status" value="1"/>
</dbReference>
<dbReference type="GO" id="GO:0005737">
    <property type="term" value="C:cytoplasm"/>
    <property type="evidence" value="ECO:0007669"/>
    <property type="project" value="UniProtKB-SubCell"/>
</dbReference>
<dbReference type="EMBL" id="LN891013">
    <property type="protein sequence ID" value="CUS11712.1"/>
    <property type="molecule type" value="Genomic_DNA"/>
</dbReference>
<feature type="domain" description="PB1" evidence="9">
    <location>
        <begin position="477"/>
        <end position="563"/>
    </location>
</feature>
<keyword evidence="4" id="KW-0963">Cytoplasm</keyword>
<dbReference type="SUPFAM" id="SSF54277">
    <property type="entry name" value="CAD &amp; PB1 domains"/>
    <property type="match status" value="1"/>
</dbReference>
<proteinExistence type="inferred from homology"/>
<comment type="subcellular location">
    <subcellularLocation>
        <location evidence="1">Cytoplasm</location>
    </subcellularLocation>
</comment>
<name>A0A292PVT8_9PEZI</name>
<keyword evidence="3" id="KW-0728">SH3 domain</keyword>
<feature type="region of interest" description="Disordered" evidence="8">
    <location>
        <begin position="248"/>
        <end position="448"/>
    </location>
</feature>
<dbReference type="FunFam" id="1.25.40.10:FF:000017">
    <property type="entry name" value="NADPH oxidase regulator NoxR"/>
    <property type="match status" value="1"/>
</dbReference>
<dbReference type="Gene3D" id="1.25.40.10">
    <property type="entry name" value="Tetratricopeptide repeat domain"/>
    <property type="match status" value="1"/>
</dbReference>
<dbReference type="Gene3D" id="3.10.20.90">
    <property type="entry name" value="Phosphatidylinositol 3-kinase Catalytic Subunit, Chain A, domain 1"/>
    <property type="match status" value="1"/>
</dbReference>
<evidence type="ECO:0000313" key="10">
    <source>
        <dbReference type="EMBL" id="CUS11712.1"/>
    </source>
</evidence>
<protein>
    <recommendedName>
        <fullName evidence="9">PB1 domain-containing protein</fullName>
    </recommendedName>
</protein>
<feature type="repeat" description="TPR" evidence="7">
    <location>
        <begin position="36"/>
        <end position="69"/>
    </location>
</feature>
<dbReference type="SMART" id="SM00666">
    <property type="entry name" value="PB1"/>
    <property type="match status" value="1"/>
</dbReference>
<keyword evidence="6 7" id="KW-0802">TPR repeat</keyword>
<dbReference type="Proteomes" id="UP001412239">
    <property type="component" value="Unassembled WGS sequence"/>
</dbReference>
<dbReference type="InterPro" id="IPR000270">
    <property type="entry name" value="PB1_dom"/>
</dbReference>
<feature type="compositionally biased region" description="Basic and acidic residues" evidence="8">
    <location>
        <begin position="373"/>
        <end position="387"/>
    </location>
</feature>
<reference evidence="10" key="1">
    <citation type="submission" date="2015-10" db="EMBL/GenBank/DDBJ databases">
        <authorList>
            <person name="Regsiter A."/>
            <person name="william w."/>
        </authorList>
    </citation>
    <scope>NUCLEOTIDE SEQUENCE</scope>
    <source>
        <strain evidence="10">Montdore</strain>
    </source>
</reference>
<evidence type="ECO:0000256" key="2">
    <source>
        <dbReference type="ARBA" id="ARBA00008051"/>
    </source>
</evidence>
<gene>
    <name evidence="10" type="ORF">GSTUAT00004167001</name>
</gene>
<dbReference type="InterPro" id="IPR051864">
    <property type="entry name" value="NCF2_NOXA1"/>
</dbReference>
<accession>A0A292PVT8</accession>
<evidence type="ECO:0000313" key="11">
    <source>
        <dbReference type="Proteomes" id="UP001412239"/>
    </source>
</evidence>
<keyword evidence="5" id="KW-0677">Repeat</keyword>
<evidence type="ECO:0000256" key="4">
    <source>
        <dbReference type="ARBA" id="ARBA00022490"/>
    </source>
</evidence>